<reference evidence="1 2" key="1">
    <citation type="submission" date="2019-09" db="EMBL/GenBank/DDBJ databases">
        <authorList>
            <person name="Ou C."/>
        </authorList>
    </citation>
    <scope>NUCLEOTIDE SEQUENCE [LARGE SCALE GENOMIC DNA]</scope>
    <source>
        <strain evidence="1">S2</strain>
        <tissue evidence="1">Leaf</tissue>
    </source>
</reference>
<accession>A0A5N5G574</accession>
<organism evidence="1 2">
    <name type="scientific">Pyrus ussuriensis x Pyrus communis</name>
    <dbReference type="NCBI Taxonomy" id="2448454"/>
    <lineage>
        <taxon>Eukaryota</taxon>
        <taxon>Viridiplantae</taxon>
        <taxon>Streptophyta</taxon>
        <taxon>Embryophyta</taxon>
        <taxon>Tracheophyta</taxon>
        <taxon>Spermatophyta</taxon>
        <taxon>Magnoliopsida</taxon>
        <taxon>eudicotyledons</taxon>
        <taxon>Gunneridae</taxon>
        <taxon>Pentapetalae</taxon>
        <taxon>rosids</taxon>
        <taxon>fabids</taxon>
        <taxon>Rosales</taxon>
        <taxon>Rosaceae</taxon>
        <taxon>Amygdaloideae</taxon>
        <taxon>Maleae</taxon>
        <taxon>Pyrus</taxon>
    </lineage>
</organism>
<gene>
    <name evidence="1" type="ORF">D8674_018577</name>
</gene>
<name>A0A5N5G574_9ROSA</name>
<dbReference type="AlphaFoldDB" id="A0A5N5G574"/>
<reference evidence="1 2" key="3">
    <citation type="submission" date="2019-11" db="EMBL/GenBank/DDBJ databases">
        <title>A de novo genome assembly of a pear dwarfing rootstock.</title>
        <authorList>
            <person name="Wang F."/>
            <person name="Wang J."/>
            <person name="Li S."/>
            <person name="Zhang Y."/>
            <person name="Fang M."/>
            <person name="Ma L."/>
            <person name="Zhao Y."/>
            <person name="Jiang S."/>
        </authorList>
    </citation>
    <scope>NUCLEOTIDE SEQUENCE [LARGE SCALE GENOMIC DNA]</scope>
    <source>
        <strain evidence="1">S2</strain>
        <tissue evidence="1">Leaf</tissue>
    </source>
</reference>
<reference evidence="2" key="2">
    <citation type="submission" date="2019-10" db="EMBL/GenBank/DDBJ databases">
        <title>A de novo genome assembly of a pear dwarfing rootstock.</title>
        <authorList>
            <person name="Wang F."/>
            <person name="Wang J."/>
            <person name="Li S."/>
            <person name="Zhang Y."/>
            <person name="Fang M."/>
            <person name="Ma L."/>
            <person name="Zhao Y."/>
            <person name="Jiang S."/>
        </authorList>
    </citation>
    <scope>NUCLEOTIDE SEQUENCE [LARGE SCALE GENOMIC DNA]</scope>
</reference>
<protein>
    <submittedName>
        <fullName evidence="1">Uncharacterized protein</fullName>
    </submittedName>
</protein>
<proteinExistence type="predicted"/>
<comment type="caution">
    <text evidence="1">The sequence shown here is derived from an EMBL/GenBank/DDBJ whole genome shotgun (WGS) entry which is preliminary data.</text>
</comment>
<dbReference type="Proteomes" id="UP000327157">
    <property type="component" value="Chromosome 17"/>
</dbReference>
<evidence type="ECO:0000313" key="2">
    <source>
        <dbReference type="Proteomes" id="UP000327157"/>
    </source>
</evidence>
<evidence type="ECO:0000313" key="1">
    <source>
        <dbReference type="EMBL" id="KAB2610545.1"/>
    </source>
</evidence>
<dbReference type="EMBL" id="SMOL01000487">
    <property type="protein sequence ID" value="KAB2610545.1"/>
    <property type="molecule type" value="Genomic_DNA"/>
</dbReference>
<sequence>MISQNMTTQQGETQIFKVWVILNVMAMKNQQSNKLELNSIVDQTRTLGKEKYFDY</sequence>
<keyword evidence="2" id="KW-1185">Reference proteome</keyword>